<dbReference type="InterPro" id="IPR052905">
    <property type="entry name" value="LD-transpeptidase_YkuD-like"/>
</dbReference>
<dbReference type="PROSITE" id="PS52029">
    <property type="entry name" value="LD_TPASE"/>
    <property type="match status" value="1"/>
</dbReference>
<evidence type="ECO:0000259" key="8">
    <source>
        <dbReference type="PROSITE" id="PS52029"/>
    </source>
</evidence>
<keyword evidence="10" id="KW-1185">Reference proteome</keyword>
<proteinExistence type="inferred from homology"/>
<dbReference type="Proteomes" id="UP000598271">
    <property type="component" value="Unassembled WGS sequence"/>
</dbReference>
<evidence type="ECO:0000256" key="5">
    <source>
        <dbReference type="ARBA" id="ARBA00022984"/>
    </source>
</evidence>
<evidence type="ECO:0000256" key="6">
    <source>
        <dbReference type="ARBA" id="ARBA00023316"/>
    </source>
</evidence>
<accession>A0A8J3D8G9</accession>
<dbReference type="CDD" id="cd16913">
    <property type="entry name" value="YkuD_like"/>
    <property type="match status" value="1"/>
</dbReference>
<evidence type="ECO:0000256" key="4">
    <source>
        <dbReference type="ARBA" id="ARBA00022960"/>
    </source>
</evidence>
<feature type="active site" description="Proton donor/acceptor" evidence="7">
    <location>
        <position position="285"/>
    </location>
</feature>
<keyword evidence="3" id="KW-0808">Transferase</keyword>
<dbReference type="PANTHER" id="PTHR41533">
    <property type="entry name" value="L,D-TRANSPEPTIDASE HI_1667-RELATED"/>
    <property type="match status" value="1"/>
</dbReference>
<evidence type="ECO:0000256" key="1">
    <source>
        <dbReference type="ARBA" id="ARBA00004752"/>
    </source>
</evidence>
<organism evidence="9 10">
    <name type="scientific">Persicitalea jodogahamensis</name>
    <dbReference type="NCBI Taxonomy" id="402147"/>
    <lineage>
        <taxon>Bacteria</taxon>
        <taxon>Pseudomonadati</taxon>
        <taxon>Bacteroidota</taxon>
        <taxon>Cytophagia</taxon>
        <taxon>Cytophagales</taxon>
        <taxon>Spirosomataceae</taxon>
        <taxon>Persicitalea</taxon>
    </lineage>
</organism>
<feature type="domain" description="L,D-TPase catalytic" evidence="8">
    <location>
        <begin position="152"/>
        <end position="325"/>
    </location>
</feature>
<protein>
    <recommendedName>
        <fullName evidence="8">L,D-TPase catalytic domain-containing protein</fullName>
    </recommendedName>
</protein>
<comment type="caution">
    <text evidence="9">The sequence shown here is derived from an EMBL/GenBank/DDBJ whole genome shotgun (WGS) entry which is preliminary data.</text>
</comment>
<evidence type="ECO:0000256" key="2">
    <source>
        <dbReference type="ARBA" id="ARBA00005992"/>
    </source>
</evidence>
<dbReference type="InterPro" id="IPR038063">
    <property type="entry name" value="Transpep_catalytic_dom"/>
</dbReference>
<sequence length="381" mass="43747">MLVLNSCQKKDPFSVTEAEMVTDMKENQNYQKIIAYGQSIGLGRDSTLYRERGMLNFLEEIGYGHKPAHIRHFEKVLPADTTRIHMAGWELAQGRDIEKAMENLEPPYEAYKVLKKHYKRLVDANQPDSAAMVAESLNAYRWMHRQSRGSERMVLVNINGAYLKGLDSLGNEELYMNVIVGKANTKTPGLDTYATNVITFPYWNIPTSIALGEMLPRIRENVYYLERNGIEVLDRKGQIVDPTTIDWEDISEDNFPYRFRQDTGEGNSLGFMKVNIQNPYAIYLHDTDVRTLFGTDQRWRSHGCVRLENPAELANYIAGEKIVEDNFIEDALATPETDRKPKTHPLKNKVPTFLYFLPADVDKAGNLIYYKDVYDLRKGTV</sequence>
<dbReference type="PANTHER" id="PTHR41533:SF1">
    <property type="entry name" value="L,D-TRANSPEPTIDASE YCBB-RELATED"/>
    <property type="match status" value="1"/>
</dbReference>
<evidence type="ECO:0000313" key="9">
    <source>
        <dbReference type="EMBL" id="GHB61149.1"/>
    </source>
</evidence>
<keyword evidence="5 7" id="KW-0573">Peptidoglycan synthesis</keyword>
<dbReference type="GO" id="GO:0071555">
    <property type="term" value="P:cell wall organization"/>
    <property type="evidence" value="ECO:0007669"/>
    <property type="project" value="UniProtKB-UniRule"/>
</dbReference>
<keyword evidence="6 7" id="KW-0961">Cell wall biogenesis/degradation</keyword>
<dbReference type="InterPro" id="IPR005490">
    <property type="entry name" value="LD_TPept_cat_dom"/>
</dbReference>
<dbReference type="UniPathway" id="UPA00219"/>
<evidence type="ECO:0000256" key="7">
    <source>
        <dbReference type="PROSITE-ProRule" id="PRU01373"/>
    </source>
</evidence>
<dbReference type="Gene3D" id="2.40.440.10">
    <property type="entry name" value="L,D-transpeptidase catalytic domain-like"/>
    <property type="match status" value="1"/>
</dbReference>
<evidence type="ECO:0000256" key="3">
    <source>
        <dbReference type="ARBA" id="ARBA00022679"/>
    </source>
</evidence>
<gene>
    <name evidence="9" type="ORF">GCM10007390_13640</name>
</gene>
<dbReference type="GO" id="GO:0008360">
    <property type="term" value="P:regulation of cell shape"/>
    <property type="evidence" value="ECO:0007669"/>
    <property type="project" value="UniProtKB-UniRule"/>
</dbReference>
<dbReference type="GO" id="GO:0009252">
    <property type="term" value="P:peptidoglycan biosynthetic process"/>
    <property type="evidence" value="ECO:0007669"/>
    <property type="project" value="UniProtKB-UniPathway"/>
</dbReference>
<dbReference type="EMBL" id="BMXF01000001">
    <property type="protein sequence ID" value="GHB61149.1"/>
    <property type="molecule type" value="Genomic_DNA"/>
</dbReference>
<keyword evidence="4 7" id="KW-0133">Cell shape</keyword>
<comment type="pathway">
    <text evidence="1 7">Cell wall biogenesis; peptidoglycan biosynthesis.</text>
</comment>
<evidence type="ECO:0000313" key="10">
    <source>
        <dbReference type="Proteomes" id="UP000598271"/>
    </source>
</evidence>
<dbReference type="GO" id="GO:0004180">
    <property type="term" value="F:carboxypeptidase activity"/>
    <property type="evidence" value="ECO:0007669"/>
    <property type="project" value="UniProtKB-ARBA"/>
</dbReference>
<reference evidence="9 10" key="1">
    <citation type="journal article" date="2014" name="Int. J. Syst. Evol. Microbiol.">
        <title>Complete genome sequence of Corynebacterium casei LMG S-19264T (=DSM 44701T), isolated from a smear-ripened cheese.</title>
        <authorList>
            <consortium name="US DOE Joint Genome Institute (JGI-PGF)"/>
            <person name="Walter F."/>
            <person name="Albersmeier A."/>
            <person name="Kalinowski J."/>
            <person name="Ruckert C."/>
        </authorList>
    </citation>
    <scope>NUCLEOTIDE SEQUENCE [LARGE SCALE GENOMIC DNA]</scope>
    <source>
        <strain evidence="9 10">KCTC 12866</strain>
    </source>
</reference>
<dbReference type="GO" id="GO:0016740">
    <property type="term" value="F:transferase activity"/>
    <property type="evidence" value="ECO:0007669"/>
    <property type="project" value="UniProtKB-KW"/>
</dbReference>
<dbReference type="Pfam" id="PF03734">
    <property type="entry name" value="YkuD"/>
    <property type="match status" value="1"/>
</dbReference>
<dbReference type="SUPFAM" id="SSF141523">
    <property type="entry name" value="L,D-transpeptidase catalytic domain-like"/>
    <property type="match status" value="1"/>
</dbReference>
<dbReference type="AlphaFoldDB" id="A0A8J3D8G9"/>
<name>A0A8J3D8G9_9BACT</name>
<comment type="similarity">
    <text evidence="2">Belongs to the YkuD family.</text>
</comment>
<feature type="active site" description="Nucleophile" evidence="7">
    <location>
        <position position="304"/>
    </location>
</feature>